<name>A0ABU9PSI9_9BURK</name>
<dbReference type="Proteomes" id="UP001495910">
    <property type="component" value="Unassembled WGS sequence"/>
</dbReference>
<sequence length="32" mass="3547">MSLRLWNLASLALPVLLILAVRDRLGQGRTSL</sequence>
<comment type="caution">
    <text evidence="1">The sequence shown here is derived from an EMBL/GenBank/DDBJ whole genome shotgun (WGS) entry which is preliminary data.</text>
</comment>
<reference evidence="1 2" key="1">
    <citation type="submission" date="2024-02" db="EMBL/GenBank/DDBJ databases">
        <title>Draft genome sequence of Collimonas sp. strain H4R21, an effective mineral-weathering bacterial strain isolated from the beech rhizosphere.</title>
        <authorList>
            <person name="Morin E."/>
            <person name="Uroz S."/>
            <person name="Leveau J.H.J."/>
            <person name="Kumar R."/>
            <person name="Rey M.W."/>
            <person name="Pham J."/>
        </authorList>
    </citation>
    <scope>NUCLEOTIDE SEQUENCE [LARGE SCALE GENOMIC DNA]</scope>
    <source>
        <strain evidence="1 2">H4R21</strain>
    </source>
</reference>
<gene>
    <name evidence="1" type="ORF">V8G57_06180</name>
</gene>
<evidence type="ECO:0000313" key="2">
    <source>
        <dbReference type="Proteomes" id="UP001495910"/>
    </source>
</evidence>
<organism evidence="1 2">
    <name type="scientific">Collimonas rhizosphaerae</name>
    <dbReference type="NCBI Taxonomy" id="3126357"/>
    <lineage>
        <taxon>Bacteria</taxon>
        <taxon>Pseudomonadati</taxon>
        <taxon>Pseudomonadota</taxon>
        <taxon>Betaproteobacteria</taxon>
        <taxon>Burkholderiales</taxon>
        <taxon>Oxalobacteraceae</taxon>
        <taxon>Collimonas</taxon>
    </lineage>
</organism>
<keyword evidence="2" id="KW-1185">Reference proteome</keyword>
<evidence type="ECO:0000313" key="1">
    <source>
        <dbReference type="EMBL" id="MEM4986973.1"/>
    </source>
</evidence>
<dbReference type="EMBL" id="JBANDC010000003">
    <property type="protein sequence ID" value="MEM4986973.1"/>
    <property type="molecule type" value="Genomic_DNA"/>
</dbReference>
<protein>
    <submittedName>
        <fullName evidence="1">Sodium/glutamate symporter</fullName>
    </submittedName>
</protein>
<accession>A0ABU9PSI9</accession>
<dbReference type="RefSeq" id="WP_217647639.1">
    <property type="nucleotide sequence ID" value="NZ_JBANDC010000003.1"/>
</dbReference>
<proteinExistence type="predicted"/>